<accession>A0A1Y1RPP8</accession>
<organism evidence="6 7">
    <name type="scientific">Rothia nasimurium</name>
    <dbReference type="NCBI Taxonomy" id="85336"/>
    <lineage>
        <taxon>Bacteria</taxon>
        <taxon>Bacillati</taxon>
        <taxon>Actinomycetota</taxon>
        <taxon>Actinomycetes</taxon>
        <taxon>Micrococcales</taxon>
        <taxon>Micrococcaceae</taxon>
        <taxon>Rothia</taxon>
    </lineage>
</organism>
<keyword evidence="4" id="KW-1133">Transmembrane helix</keyword>
<comment type="caution">
    <text evidence="6">The sequence shown here is derived from an EMBL/GenBank/DDBJ whole genome shotgun (WGS) entry which is preliminary data.</text>
</comment>
<feature type="binding site" evidence="3">
    <location>
        <begin position="540"/>
        <end position="547"/>
    </location>
    <ligand>
        <name>ATP</name>
        <dbReference type="ChEBI" id="CHEBI:30616"/>
    </ligand>
</feature>
<dbReference type="PROSITE" id="PS50901">
    <property type="entry name" value="FTSK"/>
    <property type="match status" value="1"/>
</dbReference>
<evidence type="ECO:0000313" key="7">
    <source>
        <dbReference type="Proteomes" id="UP000192359"/>
    </source>
</evidence>
<dbReference type="PANTHER" id="PTHR22683:SF1">
    <property type="entry name" value="TYPE VII SECRETION SYSTEM PROTEIN ESSC"/>
    <property type="match status" value="1"/>
</dbReference>
<dbReference type="GO" id="GO:0003677">
    <property type="term" value="F:DNA binding"/>
    <property type="evidence" value="ECO:0007669"/>
    <property type="project" value="InterPro"/>
</dbReference>
<keyword evidence="4" id="KW-0812">Transmembrane</keyword>
<dbReference type="EMBL" id="LXWF01000022">
    <property type="protein sequence ID" value="ORC18854.1"/>
    <property type="molecule type" value="Genomic_DNA"/>
</dbReference>
<dbReference type="Gene3D" id="3.40.50.300">
    <property type="entry name" value="P-loop containing nucleotide triphosphate hydrolases"/>
    <property type="match status" value="1"/>
</dbReference>
<evidence type="ECO:0000313" key="6">
    <source>
        <dbReference type="EMBL" id="ORC18854.1"/>
    </source>
</evidence>
<dbReference type="InterPro" id="IPR002543">
    <property type="entry name" value="FtsK_dom"/>
</dbReference>
<evidence type="ECO:0000259" key="5">
    <source>
        <dbReference type="PROSITE" id="PS50901"/>
    </source>
</evidence>
<feature type="domain" description="FtsK" evidence="5">
    <location>
        <begin position="522"/>
        <end position="714"/>
    </location>
</feature>
<feature type="transmembrane region" description="Helical" evidence="4">
    <location>
        <begin position="234"/>
        <end position="253"/>
    </location>
</feature>
<dbReference type="InterPro" id="IPR050206">
    <property type="entry name" value="FtsK/SpoIIIE/SftA"/>
</dbReference>
<keyword evidence="1 3" id="KW-0547">Nucleotide-binding</keyword>
<dbReference type="SUPFAM" id="SSF52540">
    <property type="entry name" value="P-loop containing nucleoside triphosphate hydrolases"/>
    <property type="match status" value="2"/>
</dbReference>
<dbReference type="InterPro" id="IPR027417">
    <property type="entry name" value="P-loop_NTPase"/>
</dbReference>
<keyword evidence="2 3" id="KW-0067">ATP-binding</keyword>
<gene>
    <name evidence="6" type="ORF">A7979_02325</name>
</gene>
<evidence type="ECO:0000256" key="2">
    <source>
        <dbReference type="ARBA" id="ARBA00022840"/>
    </source>
</evidence>
<dbReference type="GO" id="GO:0005524">
    <property type="term" value="F:ATP binding"/>
    <property type="evidence" value="ECO:0007669"/>
    <property type="project" value="UniProtKB-UniRule"/>
</dbReference>
<protein>
    <recommendedName>
        <fullName evidence="5">FtsK domain-containing protein</fullName>
    </recommendedName>
</protein>
<dbReference type="InterPro" id="IPR003593">
    <property type="entry name" value="AAA+_ATPase"/>
</dbReference>
<sequence length="1278" mass="139928">MRHGWAPVGKMMNGSPRKPLFEVVFSICALAMAVFQVFDCCMNILIRIQQPPSGDFHAVTVALSGAVTGEHCWEQLCNLWGSHDFSWTIGGRDIRTLTPGSEPFTAGATLTARPANAPSHSPVSEERALFVLRVLHGPDSQTVFPLTRGRWEIGRQAPVLRINDPALEAVEGHIVVGHEGILYESQGQITPLVPGQRLVLGSSVLVLDSVDYRPSIYAEPEWVTIDVPAPRSKLLLLCMMILPLLLGLVIAWFTKLWFVVAMAVGSSVLMAIHLLVQGREGGKTRRQIADLAQAESELVQQYRGICFKKAEVGVVVGVTTKEARIQGRQRPLEHLPYISQTPCAVNVAQLVEIFPLLPRGSQRLALAQLVFDWVPLSVLLTVDDSADYLRLVEPLLAVPGVQLFHRQLPTDFEGLVVAFRPQRQENIERVLFVLDAHRRNTYLSDQEKACEGAFDQISAETFIHLLGSRGGSDLANSRQQPKAHATHLIDAFRAPEYLARAPHPSLWSSELSMHLGVDLERNKEIKLGLNSHGPHFLCAGTTGSGKSQLLRSLLWSLALRYPPQRLAMMLIDFKGGAGLGPLMQLPHTVAAITDLDASLLTRAMKYLRADLNRRKELFVRLGISSYADYIALCAQRCEAPAYPQFVLCIDEFRMLVEDYPDIMQEVMRIATVGRSLGYHLLLATQRPQGAISQDIRTNIATSVCLRVSSSQDSFNVLGTDSAASLPAHAPGRGFVKTSDIQLLEFQAPLITGICESDAEPACSVRFLGIHSDALAPESRAQSDSQLDSYNASISQALEQVSNPSTYLPVPPIPQAPLVTVPADTPPTSHGSLLLGQLEVPDSGIQHPLRWGPDDGPVLLLATGKDRYDPLLMVLHQALMAGFEIICCMASEQTEQRLTQQLQLPGTLHLYTLKDFDFIQEILSQLVQGVDCPTLLVLDGLDLLLEVLPRYPQAEANLLDLLLATPSSSLQIFCTGAQQPRGKFHHIFPGMALSRRAIEADPVRSHNKHYDRPTEPHAAFEGALVDRLTQGRVEAALLVWATLPAHTLTSWPQHTHANQGNTVPQHPSYRWQQLPDSVPISSLNSEGEQHGQQLVFGVLRDGRPALTPQVRGGFLGVYGPRESGKTTLLTTLIQANSHRSFIFASDPTATTVPHLETALSKAQSGSPGTSSQLPILLLDDLDQLDVSVQEWILASKDAFSLIVVAYTPWPRWPSSPILAALNGTSTGIVLRPEATSDLSFFPGVSLPLDLKTRGRVPEGRALIIDRMVAQPAHVATPVT</sequence>
<reference evidence="6 7" key="1">
    <citation type="submission" date="2016-05" db="EMBL/GenBank/DDBJ databases">
        <title>Draft genome sequence of a porcine commensal Rothia nasimurium.</title>
        <authorList>
            <person name="Gaiser R.A."/>
            <person name="Van Baarlen P."/>
            <person name="Wells J.M."/>
        </authorList>
    </citation>
    <scope>NUCLEOTIDE SEQUENCE [LARGE SCALE GENOMIC DNA]</scope>
    <source>
        <strain evidence="6 7">PT-32</strain>
    </source>
</reference>
<proteinExistence type="predicted"/>
<dbReference type="Pfam" id="PF01580">
    <property type="entry name" value="FtsK_SpoIIIE"/>
    <property type="match status" value="1"/>
</dbReference>
<evidence type="ECO:0000256" key="4">
    <source>
        <dbReference type="SAM" id="Phobius"/>
    </source>
</evidence>
<dbReference type="AlphaFoldDB" id="A0A1Y1RPP8"/>
<dbReference type="SMART" id="SM00382">
    <property type="entry name" value="AAA"/>
    <property type="match status" value="2"/>
</dbReference>
<evidence type="ECO:0000256" key="3">
    <source>
        <dbReference type="PROSITE-ProRule" id="PRU00289"/>
    </source>
</evidence>
<feature type="transmembrane region" description="Helical" evidence="4">
    <location>
        <begin position="20"/>
        <end position="38"/>
    </location>
</feature>
<keyword evidence="7" id="KW-1185">Reference proteome</keyword>
<dbReference type="Proteomes" id="UP000192359">
    <property type="component" value="Unassembled WGS sequence"/>
</dbReference>
<name>A0A1Y1RPP8_9MICC</name>
<evidence type="ECO:0000256" key="1">
    <source>
        <dbReference type="ARBA" id="ARBA00022741"/>
    </source>
</evidence>
<keyword evidence="4" id="KW-0472">Membrane</keyword>
<dbReference type="PANTHER" id="PTHR22683">
    <property type="entry name" value="SPORULATION PROTEIN RELATED"/>
    <property type="match status" value="1"/>
</dbReference>